<dbReference type="OrthoDB" id="9792579at2"/>
<feature type="transmembrane region" description="Helical" evidence="6">
    <location>
        <begin position="31"/>
        <end position="54"/>
    </location>
</feature>
<keyword evidence="2" id="KW-1003">Cell membrane</keyword>
<dbReference type="InterPro" id="IPR001851">
    <property type="entry name" value="ABC_transp_permease"/>
</dbReference>
<dbReference type="GO" id="GO:0022857">
    <property type="term" value="F:transmembrane transporter activity"/>
    <property type="evidence" value="ECO:0007669"/>
    <property type="project" value="InterPro"/>
</dbReference>
<protein>
    <submittedName>
        <fullName evidence="7">ABC-type uncharacterized transport system, permease component</fullName>
    </submittedName>
</protein>
<dbReference type="AlphaFoldDB" id="A0A449AET0"/>
<evidence type="ECO:0000313" key="8">
    <source>
        <dbReference type="Proteomes" id="UP000289952"/>
    </source>
</evidence>
<dbReference type="CDD" id="cd06580">
    <property type="entry name" value="TM_PBP1_transp_TpRbsC_like"/>
    <property type="match status" value="1"/>
</dbReference>
<evidence type="ECO:0000256" key="3">
    <source>
        <dbReference type="ARBA" id="ARBA00022692"/>
    </source>
</evidence>
<evidence type="ECO:0000256" key="5">
    <source>
        <dbReference type="ARBA" id="ARBA00023136"/>
    </source>
</evidence>
<keyword evidence="4 6" id="KW-1133">Transmembrane helix</keyword>
<evidence type="ECO:0000256" key="2">
    <source>
        <dbReference type="ARBA" id="ARBA00022475"/>
    </source>
</evidence>
<evidence type="ECO:0000313" key="7">
    <source>
        <dbReference type="EMBL" id="VEU63510.1"/>
    </source>
</evidence>
<keyword evidence="8" id="KW-1185">Reference proteome</keyword>
<feature type="transmembrane region" description="Helical" evidence="6">
    <location>
        <begin position="277"/>
        <end position="295"/>
    </location>
</feature>
<reference evidence="7 8" key="1">
    <citation type="submission" date="2019-01" db="EMBL/GenBank/DDBJ databases">
        <authorList>
            <consortium name="Pathogen Informatics"/>
        </authorList>
    </citation>
    <scope>NUCLEOTIDE SEQUENCE [LARGE SCALE GENOMIC DNA]</scope>
    <source>
        <strain evidence="7 8">NCTC10118</strain>
    </source>
</reference>
<proteinExistence type="predicted"/>
<keyword evidence="5 6" id="KW-0472">Membrane</keyword>
<keyword evidence="3 6" id="KW-0812">Transmembrane</keyword>
<evidence type="ECO:0000256" key="6">
    <source>
        <dbReference type="SAM" id="Phobius"/>
    </source>
</evidence>
<feature type="transmembrane region" description="Helical" evidence="6">
    <location>
        <begin position="66"/>
        <end position="87"/>
    </location>
</feature>
<feature type="transmembrane region" description="Helical" evidence="6">
    <location>
        <begin position="99"/>
        <end position="117"/>
    </location>
</feature>
<name>A0A449AET0_9BACT</name>
<sequence>MEIIFSYTFFFFVILLLGTISGIFSERSGTVNIAVNGFMVFGAAIYSVFSVIFTDSLNITSAWSQIPLTLLAGFVTLVFGLLFGLAAVKFKSDQTVSGFAINVLATGIAAMVVLYLTTRTQKAGSVIVFRGREELALSPAIGTYRNIVSFKLAVVIIVAVASWFALRKTRWGLRFRSVGENPQAADVAGINVNRIKWQGLAISGFIAGIAGAIYAQVQINIFSLSKDVQGFGFIALAIMITSRWKISISVIVSLFFSFLLAFSFYGINTLGASLNKFADLLAMIPYLITLIIMILSSKNSYGPAAAGIPYDKSKR</sequence>
<dbReference type="RefSeq" id="WP_120160433.1">
    <property type="nucleotide sequence ID" value="NZ_AP018135.1"/>
</dbReference>
<gene>
    <name evidence="7" type="ORF">NCTC10118_00537</name>
</gene>
<evidence type="ECO:0000256" key="4">
    <source>
        <dbReference type="ARBA" id="ARBA00022989"/>
    </source>
</evidence>
<evidence type="ECO:0000256" key="1">
    <source>
        <dbReference type="ARBA" id="ARBA00004651"/>
    </source>
</evidence>
<feature type="transmembrane region" description="Helical" evidence="6">
    <location>
        <begin position="147"/>
        <end position="166"/>
    </location>
</feature>
<dbReference type="Proteomes" id="UP000289952">
    <property type="component" value="Chromosome"/>
</dbReference>
<accession>A0A449AET0</accession>
<dbReference type="PANTHER" id="PTHR43370">
    <property type="entry name" value="SUGAR ABC TRANSPORTER INTEGRAL MEMBRANE PROTEIN-RELATED"/>
    <property type="match status" value="1"/>
</dbReference>
<organism evidence="7 8">
    <name type="scientific">Mycoplasmopsis bovirhinis</name>
    <dbReference type="NCBI Taxonomy" id="29553"/>
    <lineage>
        <taxon>Bacteria</taxon>
        <taxon>Bacillati</taxon>
        <taxon>Mycoplasmatota</taxon>
        <taxon>Mycoplasmoidales</taxon>
        <taxon>Metamycoplasmataceae</taxon>
        <taxon>Mycoplasmopsis</taxon>
    </lineage>
</organism>
<dbReference type="GO" id="GO:0005886">
    <property type="term" value="C:plasma membrane"/>
    <property type="evidence" value="ECO:0007669"/>
    <property type="project" value="UniProtKB-SubCell"/>
</dbReference>
<dbReference type="PANTHER" id="PTHR43370:SF1">
    <property type="entry name" value="GUANOSINE ABC TRANSPORTER PERMEASE PROTEIN NUPQ"/>
    <property type="match status" value="1"/>
</dbReference>
<feature type="transmembrane region" description="Helical" evidence="6">
    <location>
        <begin position="6"/>
        <end position="24"/>
    </location>
</feature>
<feature type="transmembrane region" description="Helical" evidence="6">
    <location>
        <begin position="246"/>
        <end position="265"/>
    </location>
</feature>
<dbReference type="Pfam" id="PF02653">
    <property type="entry name" value="BPD_transp_2"/>
    <property type="match status" value="1"/>
</dbReference>
<dbReference type="EMBL" id="LR214972">
    <property type="protein sequence ID" value="VEU63510.1"/>
    <property type="molecule type" value="Genomic_DNA"/>
</dbReference>
<comment type="subcellular location">
    <subcellularLocation>
        <location evidence="1">Cell membrane</location>
        <topology evidence="1">Multi-pass membrane protein</topology>
    </subcellularLocation>
</comment>
<feature type="transmembrane region" description="Helical" evidence="6">
    <location>
        <begin position="197"/>
        <end position="215"/>
    </location>
</feature>